<name>A0ABY1N466_9ACTN</name>
<accession>A0ABY1N466</accession>
<feature type="region of interest" description="Disordered" evidence="1">
    <location>
        <begin position="87"/>
        <end position="106"/>
    </location>
</feature>
<proteinExistence type="predicted"/>
<sequence>MTHNQPPGWNNPPNWDASPTEQFRPVPPGGYGMPLQRSGPSTAVMVILVLVSVLLLGMLIAGAIVLAPRFSGITAAPATSTVSATATAPAEADTAPTVRPAQPAQGGRPAGAYECMDLGAGPYSAAAVGSSVTSCEFAEVVWSQYVGSGGTGQARTVNAYSPVTGRNYTMSCSGGPVVTCTGGDNAVVHIY</sequence>
<reference evidence="3 4" key="1">
    <citation type="submission" date="2017-05" db="EMBL/GenBank/DDBJ databases">
        <authorList>
            <person name="Varghese N."/>
            <person name="Submissions S."/>
        </authorList>
    </citation>
    <scope>NUCLEOTIDE SEQUENCE [LARGE SCALE GENOMIC DNA]</scope>
    <source>
        <strain evidence="3 4">DSM 45139</strain>
    </source>
</reference>
<keyword evidence="2" id="KW-1133">Transmembrane helix</keyword>
<feature type="transmembrane region" description="Helical" evidence="2">
    <location>
        <begin position="43"/>
        <end position="67"/>
    </location>
</feature>
<evidence type="ECO:0000313" key="3">
    <source>
        <dbReference type="EMBL" id="SMO87752.1"/>
    </source>
</evidence>
<evidence type="ECO:0008006" key="5">
    <source>
        <dbReference type="Google" id="ProtNLM"/>
    </source>
</evidence>
<organism evidence="3 4">
    <name type="scientific">Dietzia kunjamensis subsp. schimae</name>
    <dbReference type="NCBI Taxonomy" id="498198"/>
    <lineage>
        <taxon>Bacteria</taxon>
        <taxon>Bacillati</taxon>
        <taxon>Actinomycetota</taxon>
        <taxon>Actinomycetes</taxon>
        <taxon>Mycobacteriales</taxon>
        <taxon>Dietziaceae</taxon>
        <taxon>Dietzia</taxon>
    </lineage>
</organism>
<comment type="caution">
    <text evidence="3">The sequence shown here is derived from an EMBL/GenBank/DDBJ whole genome shotgun (WGS) entry which is preliminary data.</text>
</comment>
<evidence type="ECO:0000256" key="2">
    <source>
        <dbReference type="SAM" id="Phobius"/>
    </source>
</evidence>
<dbReference type="Proteomes" id="UP000315460">
    <property type="component" value="Unassembled WGS sequence"/>
</dbReference>
<gene>
    <name evidence="3" type="ORF">SAMN06265174_11066</name>
</gene>
<feature type="region of interest" description="Disordered" evidence="1">
    <location>
        <begin position="1"/>
        <end position="34"/>
    </location>
</feature>
<keyword evidence="2" id="KW-0472">Membrane</keyword>
<feature type="compositionally biased region" description="Low complexity" evidence="1">
    <location>
        <begin position="1"/>
        <end position="15"/>
    </location>
</feature>
<protein>
    <recommendedName>
        <fullName evidence="5">Serine/threonine protein kinase</fullName>
    </recommendedName>
</protein>
<evidence type="ECO:0000313" key="4">
    <source>
        <dbReference type="Proteomes" id="UP000315460"/>
    </source>
</evidence>
<dbReference type="EMBL" id="FXTG01000010">
    <property type="protein sequence ID" value="SMO87752.1"/>
    <property type="molecule type" value="Genomic_DNA"/>
</dbReference>
<keyword evidence="4" id="KW-1185">Reference proteome</keyword>
<keyword evidence="2" id="KW-0812">Transmembrane</keyword>
<evidence type="ECO:0000256" key="1">
    <source>
        <dbReference type="SAM" id="MobiDB-lite"/>
    </source>
</evidence>